<organism evidence="1 2">
    <name type="scientific">Flavivirga algicola</name>
    <dbReference type="NCBI Taxonomy" id="2729136"/>
    <lineage>
        <taxon>Bacteria</taxon>
        <taxon>Pseudomonadati</taxon>
        <taxon>Bacteroidota</taxon>
        <taxon>Flavobacteriia</taxon>
        <taxon>Flavobacteriales</taxon>
        <taxon>Flavobacteriaceae</taxon>
        <taxon>Flavivirga</taxon>
    </lineage>
</organism>
<protein>
    <submittedName>
        <fullName evidence="1">Uncharacterized protein</fullName>
    </submittedName>
</protein>
<evidence type="ECO:0000313" key="1">
    <source>
        <dbReference type="EMBL" id="NMH89414.1"/>
    </source>
</evidence>
<proteinExistence type="predicted"/>
<reference evidence="1 2" key="1">
    <citation type="submission" date="2020-04" db="EMBL/GenBank/DDBJ databases">
        <title>A Flavivirga sp. nov.</title>
        <authorList>
            <person name="Sun X."/>
        </authorList>
    </citation>
    <scope>NUCLEOTIDE SEQUENCE [LARGE SCALE GENOMIC DNA]</scope>
    <source>
        <strain evidence="1 2">Y03</strain>
    </source>
</reference>
<name>A0ABX1S0M1_9FLAO</name>
<keyword evidence="2" id="KW-1185">Reference proteome</keyword>
<evidence type="ECO:0000313" key="2">
    <source>
        <dbReference type="Proteomes" id="UP000746690"/>
    </source>
</evidence>
<dbReference type="Proteomes" id="UP000746690">
    <property type="component" value="Unassembled WGS sequence"/>
</dbReference>
<accession>A0ABX1S0M1</accession>
<sequence>MEQIKQHITFKITTLLLVAVLLVPTAVKFAHILSHHEHEHEVCLGEQTTHLHEIDLDCEFYKFQLNNHFLLVTDYDSCLYTLPNHKVLPLTYKFLNNYRQLSFSLRGPPVLI</sequence>
<dbReference type="RefSeq" id="WP_169676390.1">
    <property type="nucleotide sequence ID" value="NZ_JABBHF010000012.1"/>
</dbReference>
<gene>
    <name evidence="1" type="ORF">HHX25_18025</name>
</gene>
<comment type="caution">
    <text evidence="1">The sequence shown here is derived from an EMBL/GenBank/DDBJ whole genome shotgun (WGS) entry which is preliminary data.</text>
</comment>
<dbReference type="EMBL" id="JABBHF010000012">
    <property type="protein sequence ID" value="NMH89414.1"/>
    <property type="molecule type" value="Genomic_DNA"/>
</dbReference>